<dbReference type="InterPro" id="IPR001611">
    <property type="entry name" value="Leu-rich_rpt"/>
</dbReference>
<dbReference type="SUPFAM" id="SSF52075">
    <property type="entry name" value="Outer arm dynein light chain 1"/>
    <property type="match status" value="2"/>
</dbReference>
<dbReference type="InterPro" id="IPR032675">
    <property type="entry name" value="LRR_dom_sf"/>
</dbReference>
<feature type="region of interest" description="Disordered" evidence="3">
    <location>
        <begin position="1401"/>
        <end position="1435"/>
    </location>
</feature>
<organism evidence="4 5">
    <name type="scientific">Calicophoron daubneyi</name>
    <name type="common">Rumen fluke</name>
    <name type="synonym">Paramphistomum daubneyi</name>
    <dbReference type="NCBI Taxonomy" id="300641"/>
    <lineage>
        <taxon>Eukaryota</taxon>
        <taxon>Metazoa</taxon>
        <taxon>Spiralia</taxon>
        <taxon>Lophotrochozoa</taxon>
        <taxon>Platyhelminthes</taxon>
        <taxon>Trematoda</taxon>
        <taxon>Digenea</taxon>
        <taxon>Plagiorchiida</taxon>
        <taxon>Pronocephalata</taxon>
        <taxon>Paramphistomoidea</taxon>
        <taxon>Paramphistomidae</taxon>
        <taxon>Calicophoron</taxon>
    </lineage>
</organism>
<proteinExistence type="predicted"/>
<evidence type="ECO:0000256" key="1">
    <source>
        <dbReference type="ARBA" id="ARBA00022614"/>
    </source>
</evidence>
<keyword evidence="1" id="KW-0433">Leucine-rich repeat</keyword>
<dbReference type="Proteomes" id="UP001497525">
    <property type="component" value="Unassembled WGS sequence"/>
</dbReference>
<gene>
    <name evidence="4" type="ORF">CDAUBV1_LOCUS9734</name>
</gene>
<feature type="region of interest" description="Disordered" evidence="3">
    <location>
        <begin position="1464"/>
        <end position="1486"/>
    </location>
</feature>
<dbReference type="PROSITE" id="PS51450">
    <property type="entry name" value="LRR"/>
    <property type="match status" value="11"/>
</dbReference>
<name>A0AAV2TFE7_CALDB</name>
<evidence type="ECO:0000256" key="2">
    <source>
        <dbReference type="ARBA" id="ARBA00022737"/>
    </source>
</evidence>
<accession>A0AAV2TFE7</accession>
<evidence type="ECO:0000313" key="4">
    <source>
        <dbReference type="EMBL" id="CAL5135606.1"/>
    </source>
</evidence>
<evidence type="ECO:0000313" key="5">
    <source>
        <dbReference type="Proteomes" id="UP001497525"/>
    </source>
</evidence>
<evidence type="ECO:0008006" key="6">
    <source>
        <dbReference type="Google" id="ProtNLM"/>
    </source>
</evidence>
<evidence type="ECO:0000256" key="3">
    <source>
        <dbReference type="SAM" id="MobiDB-lite"/>
    </source>
</evidence>
<dbReference type="InterPro" id="IPR050836">
    <property type="entry name" value="SDS22/Internalin_LRR"/>
</dbReference>
<keyword evidence="2" id="KW-0677">Repeat</keyword>
<feature type="compositionally biased region" description="Polar residues" evidence="3">
    <location>
        <begin position="1401"/>
        <end position="1425"/>
    </location>
</feature>
<dbReference type="SMART" id="SM00365">
    <property type="entry name" value="LRR_SD22"/>
    <property type="match status" value="15"/>
</dbReference>
<dbReference type="PANTHER" id="PTHR46652:SF3">
    <property type="entry name" value="LEUCINE-RICH REPEAT-CONTAINING PROTEIN 9"/>
    <property type="match status" value="1"/>
</dbReference>
<dbReference type="InterPro" id="IPR003591">
    <property type="entry name" value="Leu-rich_rpt_typical-subtyp"/>
</dbReference>
<dbReference type="SMART" id="SM00369">
    <property type="entry name" value="LRR_TYP"/>
    <property type="match status" value="12"/>
</dbReference>
<dbReference type="PANTHER" id="PTHR46652">
    <property type="entry name" value="LEUCINE-RICH REPEAT AND IQ DOMAIN-CONTAINING PROTEIN 1-RELATED"/>
    <property type="match status" value="1"/>
</dbReference>
<feature type="compositionally biased region" description="Polar residues" evidence="3">
    <location>
        <begin position="1469"/>
        <end position="1486"/>
    </location>
</feature>
<dbReference type="SUPFAM" id="SSF52058">
    <property type="entry name" value="L domain-like"/>
    <property type="match status" value="2"/>
</dbReference>
<reference evidence="4" key="1">
    <citation type="submission" date="2024-06" db="EMBL/GenBank/DDBJ databases">
        <authorList>
            <person name="Liu X."/>
            <person name="Lenzi L."/>
            <person name="Haldenby T S."/>
            <person name="Uol C."/>
        </authorList>
    </citation>
    <scope>NUCLEOTIDE SEQUENCE</scope>
</reference>
<protein>
    <recommendedName>
        <fullName evidence="6">Leucine-rich repeat-containing protein 9</fullName>
    </recommendedName>
</protein>
<dbReference type="Pfam" id="PF14580">
    <property type="entry name" value="LRR_9"/>
    <property type="match status" value="1"/>
</dbReference>
<dbReference type="Pfam" id="PF13855">
    <property type="entry name" value="LRR_8"/>
    <property type="match status" value="2"/>
</dbReference>
<dbReference type="Gene3D" id="3.80.10.10">
    <property type="entry name" value="Ribonuclease Inhibitor"/>
    <property type="match status" value="8"/>
</dbReference>
<comment type="caution">
    <text evidence="4">The sequence shown here is derived from an EMBL/GenBank/DDBJ whole genome shotgun (WGS) entry which is preliminary data.</text>
</comment>
<sequence length="1486" mass="168120">MELSQRVILGEICSQNGVDLDDPEVNLLLIEKLEILFSGLSKCIKLDAFSSLTELMIISQQLSHISCMESCPNLKKLWFCECQIAKIENLKSCIHLEELYMYENLISSIENLDDLKELKVLWLNDNRISTIENLSNLHNLSDLNLSGNLITLIGKALDRNGKLTSLRLSGNNVSNVQELLYLTGLPNLSLISLNEPGYSKNPVCKNPNLPIILLYYFPSLLVLDDATVDSPELRQAVRTVMQMKQSFYMMKSQHAKSGIELKLSRLRDILTSVSSRIGNQIELLDKAMRSLQIKKASKRSTDSSSDSCEPSLLAQWIKDLKQRISFWEYMNEKFRNSYCNARSVLKHQESLRTRLYQMELEMCGYFEVDEGKPEDDWFQYCSDLLASRFCCHDLKAVNIIGIRIIKMYKISNKLLQANFSRRYEELFGDSEQTDEENCCERLGNLNNQDYLLVSRPDEANELETYMSIITSGQNLSLNGLFLTNSLNLADRKALDKVLQRQWNRAQWSADHFASFVLVRVMTADNSVQDICHTDWIKNRGDNESAGGSGKSHCSCLSDSRVYRVADPNVVLPEFVIQLQYITKIESVSPFYQMLFDRNAEHHHLSFEEDIKTDLSILRKIPSKILRQTAIEITDHSVDAYIEQRPGNRSEGTTLTLNDMRCPKSLNLLKFHGLTHLRLTHCHLQRMPTVSGLPLQVIDVSHNKLKNAEGLHGICKLSHLDMSYNLLTELQDDIRIIKSTSPHLQELCIRGNPWVYRGDVRLFVVSEMKGLLSLDNRHVSKWESEGYSKMRDNPMTTLSILGGISTSVITTCKEFPYLTVNSIAAYLLGLKFTFKTDDLALSWAKITSVCLNGCQLCKFDNLERLSCLKFISLDDNYLKSIDDLTLCSNLEEISAENNYIRSVENIRHMKKLRRLLLGNNLITSLDGIQPGSFPSLQVFVLRSNLVEHLEGLDNCKNLRELYIGNNRVSQLKTVLQLKHLGELTIIDMYGNPIAQNLSSYRLRIIHYLRNVKCLDGSEVSTNEVNQSRELLGGHLSREFLMDRLETDEFEKISRLDLPSLNLKIVDSLSPETFTKLQSVNLEKNHLTSFGGLLFLPQLRVLCLNENSIEGLFPRHVCTLAARPEGNDARYFSLYKSAQPIFPYLQVVHLAKNQIGSLRPFQFHRMPALRSLFLQHNEIVSVNGLEGLHQLKELVLDGNRIKEIEEVSFLYNWSLQEIHIENNRLRELHQLSRLEGLKRLYIGGNRLADLNDLEKFAVSQKNLIDISVVDNPIAVKQMHRLILIHGLPRLQTIDGVAVTEEEREYSAEFYAEQDLQNVITANLCTSSNQSANVPGKPCTFGSELALPGICAAKISGNVPKMFTTSHVSLTSIAVTKPSYAVVNIGAQPVFADNERLTKQTVQQSRTGSQQAVLSDTANQNPGVSHSSGEAAAGTCTDEQHSAAANLPGMSIQPVISTQDLGKTMFNDKNKTQNGQSIWKSSSTCHAMK</sequence>
<dbReference type="EMBL" id="CAXLJL010000267">
    <property type="protein sequence ID" value="CAL5135606.1"/>
    <property type="molecule type" value="Genomic_DNA"/>
</dbReference>